<dbReference type="Proteomes" id="UP001199322">
    <property type="component" value="Unassembled WGS sequence"/>
</dbReference>
<name>A0AAW4Q5L0_RALPI</name>
<reference evidence="1" key="1">
    <citation type="submission" date="2018-06" db="EMBL/GenBank/DDBJ databases">
        <authorList>
            <person name="O'Rourke A."/>
        </authorList>
    </citation>
    <scope>NUCLEOTIDE SEQUENCE</scope>
    <source>
        <strain evidence="1">132550021-3</strain>
    </source>
</reference>
<organism evidence="1 2">
    <name type="scientific">Ralstonia pickettii</name>
    <name type="common">Burkholderia pickettii</name>
    <dbReference type="NCBI Taxonomy" id="329"/>
    <lineage>
        <taxon>Bacteria</taxon>
        <taxon>Pseudomonadati</taxon>
        <taxon>Pseudomonadota</taxon>
        <taxon>Betaproteobacteria</taxon>
        <taxon>Burkholderiales</taxon>
        <taxon>Burkholderiaceae</taxon>
        <taxon>Ralstonia</taxon>
    </lineage>
</organism>
<evidence type="ECO:0000313" key="1">
    <source>
        <dbReference type="EMBL" id="MBX3890388.1"/>
    </source>
</evidence>
<dbReference type="RefSeq" id="WP_146049737.1">
    <property type="nucleotide sequence ID" value="NZ_CATWFT010000015.1"/>
</dbReference>
<gene>
    <name evidence="1" type="ORF">DEE74_11000</name>
</gene>
<dbReference type="AlphaFoldDB" id="A0AAW4Q5L0"/>
<comment type="caution">
    <text evidence="1">The sequence shown here is derived from an EMBL/GenBank/DDBJ whole genome shotgun (WGS) entry which is preliminary data.</text>
</comment>
<dbReference type="EMBL" id="QGBI01000009">
    <property type="protein sequence ID" value="MBX3890388.1"/>
    <property type="molecule type" value="Genomic_DNA"/>
</dbReference>
<evidence type="ECO:0000313" key="2">
    <source>
        <dbReference type="Proteomes" id="UP001199322"/>
    </source>
</evidence>
<protein>
    <submittedName>
        <fullName evidence="1">Uncharacterized protein</fullName>
    </submittedName>
</protein>
<proteinExistence type="predicted"/>
<accession>A0AAW4Q5L0</accession>
<sequence length="457" mass="50191">MEQPRVPTAGVAETGNVAGEHPCQIQKFLMLALDVHTSQVPEMFQRFCTAIGEEHWRKRVRQCKQEMKGNVFLHDYLVRENDMAFQLDHLSELVHRFGRIPLAEAENHHVYPALALVAQTLSVLDASKKDDAERFRRRLHGAFKNPADMRGLRLELVAATHFARRGQRISWPETNGTGTFDLLVEGDGHAPLEVECKSIGEDKGRRIHRREIIDFAALLKPHVRSTTSGLRRGLSVVVTVPDRLPSSHREKVDLAKALGHIIFAGSTGDLADGTSVRMTEFDVAQAVTGSQPDPSELRATVDAISGTNNRSAIVIGTREGGMLTLTIQSRRDDAFMASVFNTLSDAAKHQLTGTRAGMLLTGFDGLDGEQLRSIAAQDQDSSQPATALRVAASRFLSSDTRNHVVGVGFVSRSALRAPTSGLVESGGTAYYFPKRESTFWCDGFSGMFEWSSKVTAT</sequence>